<evidence type="ECO:0000313" key="4">
    <source>
        <dbReference type="Proteomes" id="UP000186817"/>
    </source>
</evidence>
<evidence type="ECO:0000256" key="1">
    <source>
        <dbReference type="SAM" id="MobiDB-lite"/>
    </source>
</evidence>
<protein>
    <recommendedName>
        <fullName evidence="2">Beta-lactamase-related domain-containing protein</fullName>
    </recommendedName>
</protein>
<organism evidence="3 4">
    <name type="scientific">Symbiodinium microadriaticum</name>
    <name type="common">Dinoflagellate</name>
    <name type="synonym">Zooxanthella microadriatica</name>
    <dbReference type="NCBI Taxonomy" id="2951"/>
    <lineage>
        <taxon>Eukaryota</taxon>
        <taxon>Sar</taxon>
        <taxon>Alveolata</taxon>
        <taxon>Dinophyceae</taxon>
        <taxon>Suessiales</taxon>
        <taxon>Symbiodiniaceae</taxon>
        <taxon>Symbiodinium</taxon>
    </lineage>
</organism>
<dbReference type="PANTHER" id="PTHR43283">
    <property type="entry name" value="BETA-LACTAMASE-RELATED"/>
    <property type="match status" value="1"/>
</dbReference>
<dbReference type="Gene3D" id="3.90.228.10">
    <property type="match status" value="1"/>
</dbReference>
<comment type="caution">
    <text evidence="3">The sequence shown here is derived from an EMBL/GenBank/DDBJ whole genome shotgun (WGS) entry which is preliminary data.</text>
</comment>
<sequence>MSPAPWYLLAGAAVTLVVQKYGSCIWKLGDQVGIRGAPAPFREVPDATAWEPLKQILQQWEFTSNYAVAVGDATNGRLFTYEGGNFTLKTKIPTGSTSKWPSAMMFAGLVNDGSVSSLDDPIYKYLPWWTKDPKDPRSTVTFRMLLTFTSGFGDGHPGEEANTRAAREWRRANRPNETKALVARRLAAKPCDQQSGCIIGCAKYIYENVKLIGTPGQVTNQFHLAAAGFNQDTGFLALLQALCTVPISSRFTVPPRRGTYGQEVKRLYHVTEHGEAIRKDGFMIPGDKGTVGGGIYFADSLSAAQSKATSSGYLVVADVHVGKALAIDQTSRTHQDWKLSESPWLLALTVIAVVSLVLVGAMHLYEMVTNGGSFDIMDMIDMSDMSPPLGAFTEGDWASCFRSLQEAGYDSVYATGLDGGPEYVVFNKDQVQIVEGESSYPEVDDESDQDPVGSSTDAQVYSYNSNHLQLAAAVAVTVTGLDIQQVIQKYLVTAFGMEDSSYPGRCPDFGADLYTTGADYEKFMKKLLGYEVYKKSLIDESEVDATPFMKDFYTLYGDYGFGHFLMCFDSVKGFTKECEEAHCHMDPGAFGFIPLYDRKNNYYMQVVAAEIPPTGFYPLSGIPEYLAVAIKPHVDAIMTKSVSTNPMEQMSHNPQFLSLSLSDVNYCLNCKLHPQSCS</sequence>
<dbReference type="OrthoDB" id="428260at2759"/>
<accession>A0A1Q9EUA4</accession>
<dbReference type="Gene3D" id="3.40.710.10">
    <property type="entry name" value="DD-peptidase/beta-lactamase superfamily"/>
    <property type="match status" value="2"/>
</dbReference>
<evidence type="ECO:0000313" key="3">
    <source>
        <dbReference type="EMBL" id="OLQ11004.1"/>
    </source>
</evidence>
<proteinExistence type="predicted"/>
<dbReference type="InterPro" id="IPR050789">
    <property type="entry name" value="Diverse_Enzym_Activities"/>
</dbReference>
<feature type="domain" description="Beta-lactamase-related" evidence="2">
    <location>
        <begin position="68"/>
        <end position="194"/>
    </location>
</feature>
<dbReference type="PANTHER" id="PTHR43283:SF3">
    <property type="entry name" value="BETA-LACTAMASE FAMILY PROTEIN (AFU_ORTHOLOGUE AFUA_5G07500)"/>
    <property type="match status" value="1"/>
</dbReference>
<dbReference type="Proteomes" id="UP000186817">
    <property type="component" value="Unassembled WGS sequence"/>
</dbReference>
<dbReference type="Pfam" id="PF00144">
    <property type="entry name" value="Beta-lactamase"/>
    <property type="match status" value="1"/>
</dbReference>
<dbReference type="EMBL" id="LSRX01000067">
    <property type="protein sequence ID" value="OLQ11004.1"/>
    <property type="molecule type" value="Genomic_DNA"/>
</dbReference>
<name>A0A1Q9EUA4_SYMMI</name>
<dbReference type="InterPro" id="IPR001466">
    <property type="entry name" value="Beta-lactam-related"/>
</dbReference>
<feature type="region of interest" description="Disordered" evidence="1">
    <location>
        <begin position="437"/>
        <end position="456"/>
    </location>
</feature>
<evidence type="ECO:0000259" key="2">
    <source>
        <dbReference type="Pfam" id="PF00144"/>
    </source>
</evidence>
<dbReference type="InterPro" id="IPR012338">
    <property type="entry name" value="Beta-lactam/transpept-like"/>
</dbReference>
<keyword evidence="4" id="KW-1185">Reference proteome</keyword>
<reference evidence="3 4" key="1">
    <citation type="submission" date="2016-02" db="EMBL/GenBank/DDBJ databases">
        <title>Genome analysis of coral dinoflagellate symbionts highlights evolutionary adaptations to a symbiotic lifestyle.</title>
        <authorList>
            <person name="Aranda M."/>
            <person name="Li Y."/>
            <person name="Liew Y.J."/>
            <person name="Baumgarten S."/>
            <person name="Simakov O."/>
            <person name="Wilson M."/>
            <person name="Piel J."/>
            <person name="Ashoor H."/>
            <person name="Bougouffa S."/>
            <person name="Bajic V.B."/>
            <person name="Ryu T."/>
            <person name="Ravasi T."/>
            <person name="Bayer T."/>
            <person name="Micklem G."/>
            <person name="Kim H."/>
            <person name="Bhak J."/>
            <person name="Lajeunesse T.C."/>
            <person name="Voolstra C.R."/>
        </authorList>
    </citation>
    <scope>NUCLEOTIDE SEQUENCE [LARGE SCALE GENOMIC DNA]</scope>
    <source>
        <strain evidence="3 4">CCMP2467</strain>
    </source>
</reference>
<dbReference type="SUPFAM" id="SSF56601">
    <property type="entry name" value="beta-lactamase/transpeptidase-like"/>
    <property type="match status" value="2"/>
</dbReference>
<dbReference type="AlphaFoldDB" id="A0A1Q9EUA4"/>
<gene>
    <name evidence="3" type="ORF">AK812_SmicGene5210</name>
</gene>